<keyword evidence="2" id="KW-1185">Reference proteome</keyword>
<protein>
    <submittedName>
        <fullName evidence="1">Uncharacterized protein</fullName>
    </submittedName>
</protein>
<dbReference type="EMBL" id="CP027666">
    <property type="protein sequence ID" value="AVO33772.1"/>
    <property type="molecule type" value="Genomic_DNA"/>
</dbReference>
<accession>A0A2S0MCZ8</accession>
<dbReference type="Proteomes" id="UP000239709">
    <property type="component" value="Chromosome"/>
</dbReference>
<dbReference type="KEGG" id="otk:C6570_05495"/>
<reference evidence="1 2" key="1">
    <citation type="submission" date="2018-03" db="EMBL/GenBank/DDBJ databases">
        <title>Genome sequencing of Ottowia sp.</title>
        <authorList>
            <person name="Kim S.-J."/>
            <person name="Heo J."/>
            <person name="Kwon S.-W."/>
        </authorList>
    </citation>
    <scope>NUCLEOTIDE SEQUENCE [LARGE SCALE GENOMIC DNA]</scope>
    <source>
        <strain evidence="1 2">KADR8-3</strain>
    </source>
</reference>
<dbReference type="AlphaFoldDB" id="A0A2S0MCZ8"/>
<gene>
    <name evidence="1" type="ORF">C6570_05495</name>
</gene>
<sequence>MSTRTHLAAAQAVLSVTARDWGVTDEMRCVGGSAVALAPVRVRAALPTLPGRAKLGQAVRAPRAGSDVTAEQWPYWPTYPGLAAGWR</sequence>
<name>A0A2S0MCZ8_9BURK</name>
<organism evidence="1 2">
    <name type="scientific">Ottowia oryzae</name>
    <dbReference type="NCBI Taxonomy" id="2109914"/>
    <lineage>
        <taxon>Bacteria</taxon>
        <taxon>Pseudomonadati</taxon>
        <taxon>Pseudomonadota</taxon>
        <taxon>Betaproteobacteria</taxon>
        <taxon>Burkholderiales</taxon>
        <taxon>Comamonadaceae</taxon>
        <taxon>Ottowia</taxon>
    </lineage>
</organism>
<evidence type="ECO:0000313" key="2">
    <source>
        <dbReference type="Proteomes" id="UP000239709"/>
    </source>
</evidence>
<dbReference type="RefSeq" id="WP_106702329.1">
    <property type="nucleotide sequence ID" value="NZ_CP027666.1"/>
</dbReference>
<evidence type="ECO:0000313" key="1">
    <source>
        <dbReference type="EMBL" id="AVO33772.1"/>
    </source>
</evidence>
<proteinExistence type="predicted"/>